<accession>A0A916R208</accession>
<dbReference type="RefSeq" id="WP_188677552.1">
    <property type="nucleotide sequence ID" value="NZ_BMKA01000005.1"/>
</dbReference>
<gene>
    <name evidence="2" type="ORF">GCM10011498_31550</name>
</gene>
<organism evidence="2 3">
    <name type="scientific">Neptunicoccus cionae</name>
    <dbReference type="NCBI Taxonomy" id="2035344"/>
    <lineage>
        <taxon>Bacteria</taxon>
        <taxon>Pseudomonadati</taxon>
        <taxon>Pseudomonadota</taxon>
        <taxon>Alphaproteobacteria</taxon>
        <taxon>Rhodobacterales</taxon>
        <taxon>Paracoccaceae</taxon>
        <taxon>Neptunicoccus</taxon>
    </lineage>
</organism>
<evidence type="ECO:0000256" key="1">
    <source>
        <dbReference type="SAM" id="Phobius"/>
    </source>
</evidence>
<keyword evidence="1" id="KW-1133">Transmembrane helix</keyword>
<reference evidence="2" key="2">
    <citation type="submission" date="2020-09" db="EMBL/GenBank/DDBJ databases">
        <authorList>
            <person name="Sun Q."/>
            <person name="Zhou Y."/>
        </authorList>
    </citation>
    <scope>NUCLEOTIDE SEQUENCE</scope>
    <source>
        <strain evidence="2">CGMCC 1.15880</strain>
    </source>
</reference>
<protein>
    <submittedName>
        <fullName evidence="2">Uncharacterized protein</fullName>
    </submittedName>
</protein>
<evidence type="ECO:0000313" key="2">
    <source>
        <dbReference type="EMBL" id="GGA28168.1"/>
    </source>
</evidence>
<keyword evidence="1" id="KW-0812">Transmembrane</keyword>
<proteinExistence type="predicted"/>
<feature type="transmembrane region" description="Helical" evidence="1">
    <location>
        <begin position="19"/>
        <end position="39"/>
    </location>
</feature>
<evidence type="ECO:0000313" key="3">
    <source>
        <dbReference type="Proteomes" id="UP000628017"/>
    </source>
</evidence>
<reference evidence="2" key="1">
    <citation type="journal article" date="2014" name="Int. J. Syst. Evol. Microbiol.">
        <title>Complete genome sequence of Corynebacterium casei LMG S-19264T (=DSM 44701T), isolated from a smear-ripened cheese.</title>
        <authorList>
            <consortium name="US DOE Joint Genome Institute (JGI-PGF)"/>
            <person name="Walter F."/>
            <person name="Albersmeier A."/>
            <person name="Kalinowski J."/>
            <person name="Ruckert C."/>
        </authorList>
    </citation>
    <scope>NUCLEOTIDE SEQUENCE</scope>
    <source>
        <strain evidence="2">CGMCC 1.15880</strain>
    </source>
</reference>
<name>A0A916R208_9RHOB</name>
<comment type="caution">
    <text evidence="2">The sequence shown here is derived from an EMBL/GenBank/DDBJ whole genome shotgun (WGS) entry which is preliminary data.</text>
</comment>
<dbReference type="AlphaFoldDB" id="A0A916R208"/>
<dbReference type="EMBL" id="BMKA01000005">
    <property type="protein sequence ID" value="GGA28168.1"/>
    <property type="molecule type" value="Genomic_DNA"/>
</dbReference>
<keyword evidence="1" id="KW-0472">Membrane</keyword>
<dbReference type="Proteomes" id="UP000628017">
    <property type="component" value="Unassembled WGS sequence"/>
</dbReference>
<sequence>MSAPETNVEKQKKRHYGPLLGMIAIGAGAILVMLTLTYLSDDVTDEGVTGTIPENSATVEGS</sequence>
<keyword evidence="3" id="KW-1185">Reference proteome</keyword>